<dbReference type="RefSeq" id="WP_289586228.1">
    <property type="nucleotide sequence ID" value="NZ_JAUDDW010000019.1"/>
</dbReference>
<feature type="domain" description="Smf/DprA SLOG" evidence="2">
    <location>
        <begin position="77"/>
        <end position="264"/>
    </location>
</feature>
<organism evidence="3 4">
    <name type="scientific">Limosilactobacillus pontis</name>
    <dbReference type="NCBI Taxonomy" id="35787"/>
    <lineage>
        <taxon>Bacteria</taxon>
        <taxon>Bacillati</taxon>
        <taxon>Bacillota</taxon>
        <taxon>Bacilli</taxon>
        <taxon>Lactobacillales</taxon>
        <taxon>Lactobacillaceae</taxon>
        <taxon>Limosilactobacillus</taxon>
    </lineage>
</organism>
<evidence type="ECO:0000313" key="4">
    <source>
        <dbReference type="Proteomes" id="UP001529343"/>
    </source>
</evidence>
<sequence>MIGKGVRFILALKAIPRVGDKRIIEYLREQDRSSLLHEEVVKTAITAIKNLEAADWTRCLAAADEEIARANDRGISIISYLDADYPLNLLALNNAPTILYVKGNYKLLNTDKSVAIIGTREPTEYGKRIDNLFSKTLSLDGFTVVSGLAIGCDTYAHEGTLTGSGKTVAILAHGLDQPVYPKRNRALAERILEQDGALMSTYPIGTKLRPQYLAARDEWQSGMSDGVLVIETDVKGGTRIAMRHSVHQHRPLAVIDYRQRGKMGQRALNIPKFRGNYDAIQHQNAIPVFTREELIAFENKMIADHNTRVAAGQEDKSQSTQMDLF</sequence>
<comment type="caution">
    <text evidence="3">The sequence shown here is derived from an EMBL/GenBank/DDBJ whole genome shotgun (WGS) entry which is preliminary data.</text>
</comment>
<dbReference type="Proteomes" id="UP001529343">
    <property type="component" value="Unassembled WGS sequence"/>
</dbReference>
<keyword evidence="4" id="KW-1185">Reference proteome</keyword>
<evidence type="ECO:0000259" key="2">
    <source>
        <dbReference type="Pfam" id="PF02481"/>
    </source>
</evidence>
<proteinExistence type="inferred from homology"/>
<evidence type="ECO:0000313" key="3">
    <source>
        <dbReference type="EMBL" id="MDM8266690.1"/>
    </source>
</evidence>
<name>A0ABT7V052_9LACO</name>
<dbReference type="EMBL" id="JAUDDW010000019">
    <property type="protein sequence ID" value="MDM8266690.1"/>
    <property type="molecule type" value="Genomic_DNA"/>
</dbReference>
<comment type="similarity">
    <text evidence="1">Belongs to the DprA/Smf family.</text>
</comment>
<protein>
    <submittedName>
        <fullName evidence="3">DNA-processing protein DprA</fullName>
    </submittedName>
</protein>
<dbReference type="Gene3D" id="3.40.50.450">
    <property type="match status" value="1"/>
</dbReference>
<reference evidence="4" key="1">
    <citation type="submission" date="2023-06" db="EMBL/GenBank/DDBJ databases">
        <title>Identification and characterization of horizontal gene transfer across gut microbiota members of farm animals based on homology search.</title>
        <authorList>
            <person name="Zeman M."/>
            <person name="Kubasova T."/>
            <person name="Jahodarova E."/>
            <person name="Nykrynova M."/>
            <person name="Rychlik I."/>
        </authorList>
    </citation>
    <scope>NUCLEOTIDE SEQUENCE [LARGE SCALE GENOMIC DNA]</scope>
    <source>
        <strain evidence="4">161_Gplus</strain>
    </source>
</reference>
<dbReference type="PANTHER" id="PTHR43022">
    <property type="entry name" value="PROTEIN SMF"/>
    <property type="match status" value="1"/>
</dbReference>
<dbReference type="InterPro" id="IPR003488">
    <property type="entry name" value="DprA"/>
</dbReference>
<dbReference type="Pfam" id="PF02481">
    <property type="entry name" value="DNA_processg_A"/>
    <property type="match status" value="1"/>
</dbReference>
<accession>A0ABT7V052</accession>
<dbReference type="InterPro" id="IPR057666">
    <property type="entry name" value="DrpA_SLOG"/>
</dbReference>
<dbReference type="PANTHER" id="PTHR43022:SF1">
    <property type="entry name" value="PROTEIN SMF"/>
    <property type="match status" value="1"/>
</dbReference>
<gene>
    <name evidence="3" type="ORF">QUW44_05890</name>
</gene>
<dbReference type="SUPFAM" id="SSF102405">
    <property type="entry name" value="MCP/YpsA-like"/>
    <property type="match status" value="1"/>
</dbReference>
<reference evidence="3 4" key="2">
    <citation type="submission" date="2023-06" db="EMBL/GenBank/DDBJ databases">
        <authorList>
            <person name="Zeman M."/>
            <person name="Kubasova T."/>
            <person name="Jahodarova E."/>
            <person name="Nykrynova M."/>
            <person name="Rychlik I."/>
        </authorList>
    </citation>
    <scope>NUCLEOTIDE SEQUENCE [LARGE SCALE GENOMIC DNA]</scope>
    <source>
        <strain evidence="3 4">161_Gplus</strain>
    </source>
</reference>
<evidence type="ECO:0000256" key="1">
    <source>
        <dbReference type="ARBA" id="ARBA00006525"/>
    </source>
</evidence>